<keyword evidence="1" id="KW-0472">Membrane</keyword>
<name>A0A2S7N3Z0_9BACI</name>
<feature type="transmembrane region" description="Helical" evidence="1">
    <location>
        <begin position="133"/>
        <end position="153"/>
    </location>
</feature>
<evidence type="ECO:0000313" key="3">
    <source>
        <dbReference type="Proteomes" id="UP000239663"/>
    </source>
</evidence>
<dbReference type="Proteomes" id="UP000239663">
    <property type="component" value="Unassembled WGS sequence"/>
</dbReference>
<accession>A0A2S7N3Z0</accession>
<feature type="transmembrane region" description="Helical" evidence="1">
    <location>
        <begin position="84"/>
        <end position="102"/>
    </location>
</feature>
<dbReference type="AlphaFoldDB" id="A0A2S7N3Z0"/>
<evidence type="ECO:0000313" key="2">
    <source>
        <dbReference type="EMBL" id="PQD96739.1"/>
    </source>
</evidence>
<reference evidence="2 3" key="1">
    <citation type="submission" date="2017-12" db="EMBL/GenBank/DDBJ databases">
        <title>Taxonomic description and draft genome of Pradoshia cofamensis Gen. nov., sp. nov., a thermotolerant bacillale isolated from anterior gut of earthworm Eisenia fetida.</title>
        <authorList>
            <person name="Saha T."/>
            <person name="Chakraborty R."/>
        </authorList>
    </citation>
    <scope>NUCLEOTIDE SEQUENCE [LARGE SCALE GENOMIC DNA]</scope>
    <source>
        <strain evidence="2 3">EAG3</strain>
    </source>
</reference>
<evidence type="ECO:0000256" key="1">
    <source>
        <dbReference type="SAM" id="Phobius"/>
    </source>
</evidence>
<gene>
    <name evidence="2" type="ORF">CYL18_02275</name>
</gene>
<dbReference type="EMBL" id="PKOZ01000001">
    <property type="protein sequence ID" value="PQD96739.1"/>
    <property type="molecule type" value="Genomic_DNA"/>
</dbReference>
<protein>
    <submittedName>
        <fullName evidence="2">Uncharacterized protein</fullName>
    </submittedName>
</protein>
<dbReference type="OrthoDB" id="2447037at2"/>
<keyword evidence="1" id="KW-1133">Transmembrane helix</keyword>
<feature type="transmembrane region" description="Helical" evidence="1">
    <location>
        <begin position="108"/>
        <end position="126"/>
    </location>
</feature>
<sequence>MKVESIIVRKMTATFFATMITSMILAYWYMSSPTNGEPSYQLGVNFLGWTFLYAMYMGTVVLIYGNLVSGAIEYAQKKGVIKHSWLYVLYHGLFGLLFGFLFQEPSLAVIGLAVAVLYAFIDRWMWARANDSLSIKLLFLSPIVAGGLMWGYFQLVSEPMPPFTVEDAIEFAADGEDSVIEDFPKKAGIWQGIIGGYRVERETSVKEIGNEKYILTFTERWDKGLEKGSWIWTYEVERDSVAVKSGKGTAPPYAN</sequence>
<dbReference type="RefSeq" id="WP_104847836.1">
    <property type="nucleotide sequence ID" value="NZ_PKOZ01000001.1"/>
</dbReference>
<comment type="caution">
    <text evidence="2">The sequence shown here is derived from an EMBL/GenBank/DDBJ whole genome shotgun (WGS) entry which is preliminary data.</text>
</comment>
<feature type="transmembrane region" description="Helical" evidence="1">
    <location>
        <begin position="12"/>
        <end position="30"/>
    </location>
</feature>
<feature type="transmembrane region" description="Helical" evidence="1">
    <location>
        <begin position="50"/>
        <end position="72"/>
    </location>
</feature>
<proteinExistence type="predicted"/>
<keyword evidence="1" id="KW-0812">Transmembrane</keyword>
<organism evidence="2 3">
    <name type="scientific">Pradoshia eiseniae</name>
    <dbReference type="NCBI Taxonomy" id="2064768"/>
    <lineage>
        <taxon>Bacteria</taxon>
        <taxon>Bacillati</taxon>
        <taxon>Bacillota</taxon>
        <taxon>Bacilli</taxon>
        <taxon>Bacillales</taxon>
        <taxon>Bacillaceae</taxon>
        <taxon>Pradoshia</taxon>
    </lineage>
</organism>
<keyword evidence="3" id="KW-1185">Reference proteome</keyword>